<keyword evidence="2" id="KW-0472">Membrane</keyword>
<gene>
    <name evidence="3" type="ORF">ACFO0G_16520</name>
</gene>
<evidence type="ECO:0000313" key="4">
    <source>
        <dbReference type="Proteomes" id="UP001595778"/>
    </source>
</evidence>
<organism evidence="3 4">
    <name type="scientific">Arthrobacter sedimenti</name>
    <dbReference type="NCBI Taxonomy" id="2694931"/>
    <lineage>
        <taxon>Bacteria</taxon>
        <taxon>Bacillati</taxon>
        <taxon>Actinomycetota</taxon>
        <taxon>Actinomycetes</taxon>
        <taxon>Micrococcales</taxon>
        <taxon>Micrococcaceae</taxon>
        <taxon>Arthrobacter</taxon>
    </lineage>
</organism>
<evidence type="ECO:0008006" key="5">
    <source>
        <dbReference type="Google" id="ProtNLM"/>
    </source>
</evidence>
<keyword evidence="2" id="KW-1133">Transmembrane helix</keyword>
<keyword evidence="4" id="KW-1185">Reference proteome</keyword>
<proteinExistence type="predicted"/>
<keyword evidence="2" id="KW-0812">Transmembrane</keyword>
<evidence type="ECO:0000313" key="3">
    <source>
        <dbReference type="EMBL" id="MFC4397705.1"/>
    </source>
</evidence>
<sequence>MRTAEPMTETERIHRLSENLLTQLSRGREWATPGVQAALQRAVAGLDTGIETASPRLQALLRRLADELAAEVETLTPRVQEQLKRVRPKATAQAPVQTRRPAPQVWLWILGLAALAAGAVVWRSTQASKQKPTPTSEQEAGGKDPNVDADLTSGRM</sequence>
<dbReference type="Proteomes" id="UP001595778">
    <property type="component" value="Unassembled WGS sequence"/>
</dbReference>
<accession>A0ABV8WPS6</accession>
<reference evidence="4" key="1">
    <citation type="journal article" date="2019" name="Int. J. Syst. Evol. Microbiol.">
        <title>The Global Catalogue of Microorganisms (GCM) 10K type strain sequencing project: providing services to taxonomists for standard genome sequencing and annotation.</title>
        <authorList>
            <consortium name="The Broad Institute Genomics Platform"/>
            <consortium name="The Broad Institute Genome Sequencing Center for Infectious Disease"/>
            <person name="Wu L."/>
            <person name="Ma J."/>
        </authorList>
    </citation>
    <scope>NUCLEOTIDE SEQUENCE [LARGE SCALE GENOMIC DNA]</scope>
    <source>
        <strain evidence="4">PJ61</strain>
    </source>
</reference>
<feature type="transmembrane region" description="Helical" evidence="2">
    <location>
        <begin position="105"/>
        <end position="122"/>
    </location>
</feature>
<protein>
    <recommendedName>
        <fullName evidence="5">DUF3618 domain-containing protein</fullName>
    </recommendedName>
</protein>
<feature type="compositionally biased region" description="Polar residues" evidence="1">
    <location>
        <begin position="125"/>
        <end position="138"/>
    </location>
</feature>
<dbReference type="RefSeq" id="WP_376978975.1">
    <property type="nucleotide sequence ID" value="NZ_JBHSDQ010000008.1"/>
</dbReference>
<evidence type="ECO:0000256" key="1">
    <source>
        <dbReference type="SAM" id="MobiDB-lite"/>
    </source>
</evidence>
<comment type="caution">
    <text evidence="3">The sequence shown here is derived from an EMBL/GenBank/DDBJ whole genome shotgun (WGS) entry which is preliminary data.</text>
</comment>
<dbReference type="EMBL" id="JBHSDQ010000008">
    <property type="protein sequence ID" value="MFC4397705.1"/>
    <property type="molecule type" value="Genomic_DNA"/>
</dbReference>
<name>A0ABV8WPS6_9MICC</name>
<evidence type="ECO:0000256" key="2">
    <source>
        <dbReference type="SAM" id="Phobius"/>
    </source>
</evidence>
<feature type="region of interest" description="Disordered" evidence="1">
    <location>
        <begin position="125"/>
        <end position="156"/>
    </location>
</feature>